<dbReference type="PANTHER" id="PTHR32322:SF2">
    <property type="entry name" value="EAMA DOMAIN-CONTAINING PROTEIN"/>
    <property type="match status" value="1"/>
</dbReference>
<dbReference type="KEGG" id="nav:JQS30_10665"/>
<dbReference type="InterPro" id="IPR000620">
    <property type="entry name" value="EamA_dom"/>
</dbReference>
<feature type="domain" description="EamA" evidence="7">
    <location>
        <begin position="156"/>
        <end position="296"/>
    </location>
</feature>
<comment type="similarity">
    <text evidence="2">Belongs to the EamA transporter family.</text>
</comment>
<feature type="transmembrane region" description="Helical" evidence="6">
    <location>
        <begin position="130"/>
        <end position="149"/>
    </location>
</feature>
<organism evidence="8 9">
    <name type="scientific">Natronoglycomyces albus</name>
    <dbReference type="NCBI Taxonomy" id="2811108"/>
    <lineage>
        <taxon>Bacteria</taxon>
        <taxon>Bacillati</taxon>
        <taxon>Actinomycetota</taxon>
        <taxon>Actinomycetes</taxon>
        <taxon>Glycomycetales</taxon>
        <taxon>Glycomycetaceae</taxon>
        <taxon>Natronoglycomyces</taxon>
    </lineage>
</organism>
<dbReference type="InterPro" id="IPR037185">
    <property type="entry name" value="EmrE-like"/>
</dbReference>
<evidence type="ECO:0000313" key="8">
    <source>
        <dbReference type="EMBL" id="QSB04263.1"/>
    </source>
</evidence>
<evidence type="ECO:0000256" key="6">
    <source>
        <dbReference type="SAM" id="Phobius"/>
    </source>
</evidence>
<feature type="transmembrane region" description="Helical" evidence="6">
    <location>
        <begin position="100"/>
        <end position="118"/>
    </location>
</feature>
<evidence type="ECO:0000256" key="5">
    <source>
        <dbReference type="ARBA" id="ARBA00023136"/>
    </source>
</evidence>
<dbReference type="RefSeq" id="WP_213170261.1">
    <property type="nucleotide sequence ID" value="NZ_CP070496.1"/>
</dbReference>
<dbReference type="EMBL" id="CP070496">
    <property type="protein sequence ID" value="QSB04263.1"/>
    <property type="molecule type" value="Genomic_DNA"/>
</dbReference>
<feature type="transmembrane region" description="Helical" evidence="6">
    <location>
        <begin position="281"/>
        <end position="297"/>
    </location>
</feature>
<dbReference type="GO" id="GO:0016020">
    <property type="term" value="C:membrane"/>
    <property type="evidence" value="ECO:0007669"/>
    <property type="project" value="UniProtKB-SubCell"/>
</dbReference>
<evidence type="ECO:0000256" key="1">
    <source>
        <dbReference type="ARBA" id="ARBA00004141"/>
    </source>
</evidence>
<keyword evidence="3 6" id="KW-0812">Transmembrane</keyword>
<accession>A0A895XL30</accession>
<reference evidence="8" key="1">
    <citation type="submission" date="2021-02" db="EMBL/GenBank/DDBJ databases">
        <title>Natronoglycomyces albus gen. nov., sp. nov, a haloalkaliphilic actinobacterium from a soda solonchak soil.</title>
        <authorList>
            <person name="Sorokin D.Y."/>
            <person name="Khijniak T.V."/>
            <person name="Zakharycheva A.P."/>
            <person name="Boueva O.V."/>
            <person name="Ariskina E.V."/>
            <person name="Hahnke R.L."/>
            <person name="Bunk B."/>
            <person name="Sproer C."/>
            <person name="Schumann P."/>
            <person name="Evtushenko L.I."/>
            <person name="Kublanov I.V."/>
        </authorList>
    </citation>
    <scope>NUCLEOTIDE SEQUENCE</scope>
    <source>
        <strain evidence="8">DSM 106290</strain>
    </source>
</reference>
<comment type="subcellular location">
    <subcellularLocation>
        <location evidence="1">Membrane</location>
        <topology evidence="1">Multi-pass membrane protein</topology>
    </subcellularLocation>
</comment>
<dbReference type="Pfam" id="PF00892">
    <property type="entry name" value="EamA"/>
    <property type="match status" value="2"/>
</dbReference>
<gene>
    <name evidence="8" type="ORF">JQS30_10665</name>
</gene>
<dbReference type="SUPFAM" id="SSF103481">
    <property type="entry name" value="Multidrug resistance efflux transporter EmrE"/>
    <property type="match status" value="2"/>
</dbReference>
<dbReference type="Proteomes" id="UP000662939">
    <property type="component" value="Chromosome"/>
</dbReference>
<feature type="transmembrane region" description="Helical" evidence="6">
    <location>
        <begin position="45"/>
        <end position="63"/>
    </location>
</feature>
<evidence type="ECO:0000259" key="7">
    <source>
        <dbReference type="Pfam" id="PF00892"/>
    </source>
</evidence>
<protein>
    <submittedName>
        <fullName evidence="8">DMT family transporter</fullName>
    </submittedName>
</protein>
<dbReference type="PANTHER" id="PTHR32322">
    <property type="entry name" value="INNER MEMBRANE TRANSPORTER"/>
    <property type="match status" value="1"/>
</dbReference>
<proteinExistence type="inferred from homology"/>
<feature type="transmembrane region" description="Helical" evidence="6">
    <location>
        <begin position="255"/>
        <end position="275"/>
    </location>
</feature>
<evidence type="ECO:0000313" key="9">
    <source>
        <dbReference type="Proteomes" id="UP000662939"/>
    </source>
</evidence>
<keyword evidence="4 6" id="KW-1133">Transmembrane helix</keyword>
<evidence type="ECO:0000256" key="4">
    <source>
        <dbReference type="ARBA" id="ARBA00022989"/>
    </source>
</evidence>
<feature type="transmembrane region" description="Helical" evidence="6">
    <location>
        <begin position="186"/>
        <end position="206"/>
    </location>
</feature>
<dbReference type="AlphaFoldDB" id="A0A895XL30"/>
<evidence type="ECO:0000256" key="3">
    <source>
        <dbReference type="ARBA" id="ARBA00022692"/>
    </source>
</evidence>
<dbReference type="InterPro" id="IPR050638">
    <property type="entry name" value="AA-Vitamin_Transporters"/>
</dbReference>
<evidence type="ECO:0000256" key="2">
    <source>
        <dbReference type="ARBA" id="ARBA00007362"/>
    </source>
</evidence>
<feature type="transmembrane region" description="Helical" evidence="6">
    <location>
        <begin position="75"/>
        <end position="94"/>
    </location>
</feature>
<feature type="transmembrane region" description="Helical" evidence="6">
    <location>
        <begin position="226"/>
        <end position="248"/>
    </location>
</feature>
<sequence length="318" mass="33173">MSVSSSRTVGIGVALILFASVSFGMAGPFAKPLMEAGLSPFEVTWMRIVGVSVLLIALAWPQLRRLDYSHVPWKPLAAFGVFAIAGVQSAYFFAVSLIPVGIALLLQFLGPIIVVAWVRLIRRVRLPASAMTGALISLTGLAIVVEVWSGLQLDGLGVMAGLISAMCQAAYYLVGEELTETMDTRVMLALGFVIGSIAMTVVVRPWSSDWATLSTQVELSGTSVHALVLATVVIVCTAAGYVAGIAALRRLSAPVTGAMGYTEVVAAALAAWLVLNEALSVAQIGGGIVVILGVAIAQRAAHRREEIPAPPSVVSAAH</sequence>
<feature type="domain" description="EamA" evidence="7">
    <location>
        <begin position="11"/>
        <end position="145"/>
    </location>
</feature>
<name>A0A895XL30_9ACTN</name>
<keyword evidence="5 6" id="KW-0472">Membrane</keyword>
<keyword evidence="9" id="KW-1185">Reference proteome</keyword>
<feature type="transmembrane region" description="Helical" evidence="6">
    <location>
        <begin position="155"/>
        <end position="174"/>
    </location>
</feature>